<dbReference type="EMBL" id="HBUF01171697">
    <property type="protein sequence ID" value="CAG6652500.1"/>
    <property type="molecule type" value="Transcribed_RNA"/>
</dbReference>
<protein>
    <submittedName>
        <fullName evidence="2">Uncharacterized protein</fullName>
    </submittedName>
</protein>
<organism evidence="2">
    <name type="scientific">Cacopsylla melanoneura</name>
    <dbReference type="NCBI Taxonomy" id="428564"/>
    <lineage>
        <taxon>Eukaryota</taxon>
        <taxon>Metazoa</taxon>
        <taxon>Ecdysozoa</taxon>
        <taxon>Arthropoda</taxon>
        <taxon>Hexapoda</taxon>
        <taxon>Insecta</taxon>
        <taxon>Pterygota</taxon>
        <taxon>Neoptera</taxon>
        <taxon>Paraneoptera</taxon>
        <taxon>Hemiptera</taxon>
        <taxon>Sternorrhyncha</taxon>
        <taxon>Psylloidea</taxon>
        <taxon>Psyllidae</taxon>
        <taxon>Psyllinae</taxon>
        <taxon>Cacopsylla</taxon>
    </lineage>
</organism>
<name>A0A8D8RMG3_9HEMI</name>
<keyword evidence="1" id="KW-0472">Membrane</keyword>
<dbReference type="AlphaFoldDB" id="A0A8D8RMG3"/>
<accession>A0A8D8RMG3</accession>
<evidence type="ECO:0000256" key="1">
    <source>
        <dbReference type="SAM" id="Phobius"/>
    </source>
</evidence>
<sequence>MRPSIYFIGYHALFTLKNCVRPKDSIKKAQCVYLRIALSLLYHLYLHAFFIYLCCQLSKSIIIKQKSTTKRALSYENTPGSPLPVQLTRFNFLGAHALRSIHSLCSKPTN</sequence>
<reference evidence="2" key="1">
    <citation type="submission" date="2021-05" db="EMBL/GenBank/DDBJ databases">
        <authorList>
            <person name="Alioto T."/>
            <person name="Alioto T."/>
            <person name="Gomez Garrido J."/>
        </authorList>
    </citation>
    <scope>NUCLEOTIDE SEQUENCE</scope>
</reference>
<feature type="transmembrane region" description="Helical" evidence="1">
    <location>
        <begin position="32"/>
        <end position="53"/>
    </location>
</feature>
<keyword evidence="1" id="KW-0812">Transmembrane</keyword>
<evidence type="ECO:0000313" key="2">
    <source>
        <dbReference type="EMBL" id="CAG6652500.1"/>
    </source>
</evidence>
<keyword evidence="1" id="KW-1133">Transmembrane helix</keyword>
<proteinExistence type="predicted"/>